<feature type="non-terminal residue" evidence="1">
    <location>
        <position position="252"/>
    </location>
</feature>
<gene>
    <name evidence="1" type="ORF">L9F63_005474</name>
</gene>
<proteinExistence type="predicted"/>
<organism evidence="1 2">
    <name type="scientific">Diploptera punctata</name>
    <name type="common">Pacific beetle cockroach</name>
    <dbReference type="NCBI Taxonomy" id="6984"/>
    <lineage>
        <taxon>Eukaryota</taxon>
        <taxon>Metazoa</taxon>
        <taxon>Ecdysozoa</taxon>
        <taxon>Arthropoda</taxon>
        <taxon>Hexapoda</taxon>
        <taxon>Insecta</taxon>
        <taxon>Pterygota</taxon>
        <taxon>Neoptera</taxon>
        <taxon>Polyneoptera</taxon>
        <taxon>Dictyoptera</taxon>
        <taxon>Blattodea</taxon>
        <taxon>Blaberoidea</taxon>
        <taxon>Blaberidae</taxon>
        <taxon>Diplopterinae</taxon>
        <taxon>Diploptera</taxon>
    </lineage>
</organism>
<protein>
    <submittedName>
        <fullName evidence="1">Uncharacterized protein</fullName>
    </submittedName>
</protein>
<dbReference type="AlphaFoldDB" id="A0AAD8E5R4"/>
<name>A0AAD8E5R4_DIPPU</name>
<sequence length="252" mass="28851">LQSLCQIVAAAAEIKEHPDMLLRVHQSEVRLSKLCIQCRRWPHANTLVSTQITSNHCMKVDVFELIHLDVFVILATNYPEFSAIKPLPLFSSAIEELEFFGRLYQIPLLRVYRKHDRSLQAMILRYLVRERLLLTSNLENNNLVFLILLLGAMSVQARSDETSFRHLSLYSSKNHHLHFEISEEALSLLQSVEAERGRPLRGSSLILVFPSLKCFTHLLTLLASMQASLNSMTARCQNETLMSAILETLHCR</sequence>
<keyword evidence="2" id="KW-1185">Reference proteome</keyword>
<dbReference type="EMBL" id="JASPKZ010008890">
    <property type="protein sequence ID" value="KAJ9578308.1"/>
    <property type="molecule type" value="Genomic_DNA"/>
</dbReference>
<reference evidence="1" key="2">
    <citation type="submission" date="2023-05" db="EMBL/GenBank/DDBJ databases">
        <authorList>
            <person name="Fouks B."/>
        </authorList>
    </citation>
    <scope>NUCLEOTIDE SEQUENCE</scope>
    <source>
        <strain evidence="1">Stay&amp;Tobe</strain>
        <tissue evidence="1">Testes</tissue>
    </source>
</reference>
<accession>A0AAD8E5R4</accession>
<reference evidence="1" key="1">
    <citation type="journal article" date="2023" name="IScience">
        <title>Live-bearing cockroach genome reveals convergent evolutionary mechanisms linked to viviparity in insects and beyond.</title>
        <authorList>
            <person name="Fouks B."/>
            <person name="Harrison M.C."/>
            <person name="Mikhailova A.A."/>
            <person name="Marchal E."/>
            <person name="English S."/>
            <person name="Carruthers M."/>
            <person name="Jennings E.C."/>
            <person name="Chiamaka E.L."/>
            <person name="Frigard R.A."/>
            <person name="Pippel M."/>
            <person name="Attardo G.M."/>
            <person name="Benoit J.B."/>
            <person name="Bornberg-Bauer E."/>
            <person name="Tobe S.S."/>
        </authorList>
    </citation>
    <scope>NUCLEOTIDE SEQUENCE</scope>
    <source>
        <strain evidence="1">Stay&amp;Tobe</strain>
    </source>
</reference>
<dbReference type="Proteomes" id="UP001233999">
    <property type="component" value="Unassembled WGS sequence"/>
</dbReference>
<comment type="caution">
    <text evidence="1">The sequence shown here is derived from an EMBL/GenBank/DDBJ whole genome shotgun (WGS) entry which is preliminary data.</text>
</comment>
<evidence type="ECO:0000313" key="1">
    <source>
        <dbReference type="EMBL" id="KAJ9578308.1"/>
    </source>
</evidence>
<feature type="non-terminal residue" evidence="1">
    <location>
        <position position="1"/>
    </location>
</feature>
<evidence type="ECO:0000313" key="2">
    <source>
        <dbReference type="Proteomes" id="UP001233999"/>
    </source>
</evidence>